<comment type="PTM">
    <text evidence="5">C-terminal thiocarboxylation occurs in 2 steps, it is first acyl-adenylated (-COAMP) via the hesA/moeB/thiF part of UBA4, then thiocarboxylated (-COSH) via the rhodanese domain of UBA4.</text>
</comment>
<dbReference type="PIRSF" id="PIRSF037379">
    <property type="entry name" value="Ubiquitin-related_modifier_1"/>
    <property type="match status" value="1"/>
</dbReference>
<organism evidence="7 8">
    <name type="scientific">Ceratocystis fimbriata CBS 114723</name>
    <dbReference type="NCBI Taxonomy" id="1035309"/>
    <lineage>
        <taxon>Eukaryota</taxon>
        <taxon>Fungi</taxon>
        <taxon>Dikarya</taxon>
        <taxon>Ascomycota</taxon>
        <taxon>Pezizomycotina</taxon>
        <taxon>Sordariomycetes</taxon>
        <taxon>Hypocreomycetidae</taxon>
        <taxon>Microascales</taxon>
        <taxon>Ceratocystidaceae</taxon>
        <taxon>Ceratocystis</taxon>
    </lineage>
</organism>
<dbReference type="GO" id="GO:0034227">
    <property type="term" value="P:tRNA thio-modification"/>
    <property type="evidence" value="ECO:0007669"/>
    <property type="project" value="UniProtKB-UniRule"/>
</dbReference>
<dbReference type="GO" id="GO:0005829">
    <property type="term" value="C:cytosol"/>
    <property type="evidence" value="ECO:0007669"/>
    <property type="project" value="UniProtKB-UniRule"/>
</dbReference>
<name>A0A2C5X896_9PEZI</name>
<keyword evidence="4 5" id="KW-0833">Ubl conjugation pathway</keyword>
<evidence type="ECO:0000313" key="8">
    <source>
        <dbReference type="Proteomes" id="UP000222788"/>
    </source>
</evidence>
<evidence type="ECO:0000256" key="1">
    <source>
        <dbReference type="ARBA" id="ARBA00022490"/>
    </source>
</evidence>
<keyword evidence="1 5" id="KW-0963">Cytoplasm</keyword>
<dbReference type="Proteomes" id="UP000222788">
    <property type="component" value="Unassembled WGS sequence"/>
</dbReference>
<dbReference type="Pfam" id="PF09138">
    <property type="entry name" value="Urm1"/>
    <property type="match status" value="1"/>
</dbReference>
<evidence type="ECO:0000256" key="6">
    <source>
        <dbReference type="RuleBase" id="RU361182"/>
    </source>
</evidence>
<keyword evidence="3 5" id="KW-0819">tRNA processing</keyword>
<dbReference type="CDD" id="cd01764">
    <property type="entry name" value="Ubl_Urm1"/>
    <property type="match status" value="1"/>
</dbReference>
<keyword evidence="8" id="KW-1185">Reference proteome</keyword>
<feature type="modified residue" description="1-thioglycine" evidence="5">
    <location>
        <position position="116"/>
    </location>
</feature>
<dbReference type="InterPro" id="IPR012675">
    <property type="entry name" value="Beta-grasp_dom_sf"/>
</dbReference>
<feature type="cross-link" description="Glycyl lysine isopeptide (Gly-Lys) (interchain with K-? in acceptor proteins)" evidence="5">
    <location>
        <position position="116"/>
    </location>
</feature>
<dbReference type="HAMAP" id="MF_03048">
    <property type="entry name" value="Urm1"/>
    <property type="match status" value="1"/>
</dbReference>
<dbReference type="PANTHER" id="PTHR14986">
    <property type="entry name" value="RURM1 PROTEIN"/>
    <property type="match status" value="1"/>
</dbReference>
<reference evidence="7 8" key="2">
    <citation type="journal article" date="2013" name="IMA Fungus">
        <title>IMA Genome-F 1: Ceratocystis fimbriata: Draft nuclear genome sequence for the plant pathogen, Ceratocystis fimbriata.</title>
        <authorList>
            <person name="Wilken P.M."/>
            <person name="Steenkamp E.T."/>
            <person name="Wingfield M.J."/>
            <person name="de Beer Z.W."/>
            <person name="Wingfield B.D."/>
        </authorList>
    </citation>
    <scope>NUCLEOTIDE SEQUENCE [LARGE SCALE GENOMIC DNA]</scope>
    <source>
        <strain evidence="7 8">CBS 114723</strain>
    </source>
</reference>
<reference evidence="7 8" key="1">
    <citation type="journal article" date="2013" name="Fungal Biol.">
        <title>Analysis of microsatellite markers in the genome of the plant pathogen Ceratocystis fimbriata.</title>
        <authorList>
            <person name="Simpson M.C."/>
            <person name="Wilken P.M."/>
            <person name="Coetzee M.P."/>
            <person name="Wingfield M.J."/>
            <person name="Wingfield B.D."/>
        </authorList>
    </citation>
    <scope>NUCLEOTIDE SEQUENCE [LARGE SCALE GENOMIC DNA]</scope>
    <source>
        <strain evidence="7 8">CBS 114723</strain>
    </source>
</reference>
<keyword evidence="2 5" id="KW-1017">Isopeptide bond</keyword>
<evidence type="ECO:0000313" key="7">
    <source>
        <dbReference type="EMBL" id="PHH53800.1"/>
    </source>
</evidence>
<proteinExistence type="inferred from homology"/>
<comment type="subcellular location">
    <subcellularLocation>
        <location evidence="5 6">Cytoplasm</location>
    </subcellularLocation>
</comment>
<comment type="similarity">
    <text evidence="5 6">Belongs to the URM1 family.</text>
</comment>
<dbReference type="EMBL" id="APWK03000037">
    <property type="protein sequence ID" value="PHH53800.1"/>
    <property type="molecule type" value="Genomic_DNA"/>
</dbReference>
<dbReference type="SUPFAM" id="SSF54285">
    <property type="entry name" value="MoaD/ThiS"/>
    <property type="match status" value="1"/>
</dbReference>
<dbReference type="AlphaFoldDB" id="A0A2C5X896"/>
<dbReference type="OrthoDB" id="10248987at2759"/>
<comment type="pathway">
    <text evidence="5 6">tRNA modification; 5-methoxycarbonylmethyl-2-thiouridine-tRNA biosynthesis.</text>
</comment>
<dbReference type="Gene3D" id="3.10.20.30">
    <property type="match status" value="1"/>
</dbReference>
<comment type="caution">
    <text evidence="7">The sequence shown here is derived from an EMBL/GenBank/DDBJ whole genome shotgun (WGS) entry which is preliminary data.</text>
</comment>
<dbReference type="InterPro" id="IPR015221">
    <property type="entry name" value="Urm1"/>
</dbReference>
<gene>
    <name evidence="7" type="primary">urm1</name>
    <name evidence="5" type="synonym">URM1</name>
    <name evidence="7" type="ORF">CFIMG_003495RA</name>
</gene>
<dbReference type="GO" id="GO:0002098">
    <property type="term" value="P:tRNA wobble uridine modification"/>
    <property type="evidence" value="ECO:0007669"/>
    <property type="project" value="UniProtKB-UniRule"/>
</dbReference>
<sequence length="116" mass="12443">MSAITETMGPRVVTLKVELAGGLDILFDGKPQLEVAVAASSVNDDGAPSIRMSELITHLSEEVMTDSRKDLFVLDGSIRPGIMVLINEVDWELEGEEECVLVSGDEVLFVSTLHGG</sequence>
<evidence type="ECO:0000256" key="4">
    <source>
        <dbReference type="ARBA" id="ARBA00022786"/>
    </source>
</evidence>
<comment type="function">
    <text evidence="5">Acts as a sulfur carrier required for 2-thiolation of mcm(5)S(2)U at tRNA wobble positions of cytosolic tRNA(Lys), tRNA(Glu) and tRNA(Gln). Serves as sulfur donor in tRNA 2-thiolation reaction by being thiocarboxylated (-COSH) at its C-terminus by the MOCS3 homolog UBA4. The sulfur is then transferred to tRNA to form 2-thiolation of mcm(5)S(2)U. Prior mcm(5) tRNA modification by the elongator complex is required for 2-thiolation. Also acts as a ubiquitin-like protein (UBL) that is covalently conjugated via an isopeptide bond to lysine residues of target proteins such as AHP1. The thiocarboxylated form serves as substrate for conjugation and oxidative stress specifically induces the formation of UBL-protein conjugates.</text>
</comment>
<dbReference type="GO" id="GO:0032447">
    <property type="term" value="P:protein urmylation"/>
    <property type="evidence" value="ECO:0007669"/>
    <property type="project" value="UniProtKB-UniRule"/>
</dbReference>
<evidence type="ECO:0000256" key="5">
    <source>
        <dbReference type="HAMAP-Rule" id="MF_03048"/>
    </source>
</evidence>
<evidence type="ECO:0000256" key="3">
    <source>
        <dbReference type="ARBA" id="ARBA00022694"/>
    </source>
</evidence>
<protein>
    <recommendedName>
        <fullName evidence="5 6">Ubiquitin-related modifier 1</fullName>
    </recommendedName>
</protein>
<accession>A0A2C5X896</accession>
<dbReference type="STRING" id="1035309.A0A2C5X896"/>
<dbReference type="UniPathway" id="UPA00988"/>
<evidence type="ECO:0000256" key="2">
    <source>
        <dbReference type="ARBA" id="ARBA00022499"/>
    </source>
</evidence>
<dbReference type="InterPro" id="IPR016155">
    <property type="entry name" value="Mopterin_synth/thiamin_S_b"/>
</dbReference>